<accession>A0A2K1QYX3</accession>
<evidence type="ECO:0000313" key="3">
    <source>
        <dbReference type="Proteomes" id="UP000243797"/>
    </source>
</evidence>
<dbReference type="AlphaFoldDB" id="A0A2K1QYX3"/>
<feature type="region of interest" description="Disordered" evidence="1">
    <location>
        <begin position="98"/>
        <end position="166"/>
    </location>
</feature>
<dbReference type="InParanoid" id="A0A2K1QYX3"/>
<protein>
    <submittedName>
        <fullName evidence="2">Uncharacterized protein</fullName>
    </submittedName>
</protein>
<dbReference type="OrthoDB" id="5365739at2759"/>
<evidence type="ECO:0000313" key="2">
    <source>
        <dbReference type="EMBL" id="PNS20251.1"/>
    </source>
</evidence>
<name>A0A2K1QYX3_9PEZI</name>
<feature type="compositionally biased region" description="Low complexity" evidence="1">
    <location>
        <begin position="123"/>
        <end position="133"/>
    </location>
</feature>
<gene>
    <name evidence="2" type="ORF">CAC42_5701</name>
</gene>
<comment type="caution">
    <text evidence="2">The sequence shown here is derived from an EMBL/GenBank/DDBJ whole genome shotgun (WGS) entry which is preliminary data.</text>
</comment>
<reference evidence="2 3" key="1">
    <citation type="submission" date="2017-06" db="EMBL/GenBank/DDBJ databases">
        <title>Draft genome sequence of a variant of Elsinoe murrayae.</title>
        <authorList>
            <person name="Cheng Q."/>
        </authorList>
    </citation>
    <scope>NUCLEOTIDE SEQUENCE [LARGE SCALE GENOMIC DNA]</scope>
    <source>
        <strain evidence="2 3">CQ-2017a</strain>
    </source>
</reference>
<sequence length="469" mass="51898">MYARQTLQAIGPGRPCFRLLFRQCRRQQPLRLYSNGREDGGSKPETIEDVFGASRRQRAEEQSKQVQDLDESVNSWQGDDFANEISPEVEQERTAIRNASAQAAQPPTDEISPEVEQERAARRVASAQAAQPPTNAGPEAVQDHNNEEEETGQLDGSAITLSPEDQSLLEANPEAYLLIQQPSGTCIIRPRSELDTLGLPPDELATFNEQPDSIIFSTTSGQHTLYPTSLSPENEDEYDDDDPDFGQEADFEEDAEEVEADEEAIEEADTLQHDLNMLEQYDKADVTPIPFAPAQTSREAYLHSGLGAATISAKNFEGVIQDRIKALTESRQGTFRYAPDMAKRMMRGGLISFNSVEERDEVVAAAKDYAYKVRRSASKARKGEEGPGEWDFAPVSERTVGEMVGRYVRGRYWGMHGEGGEGNKVLDHVARAVAQNNTYLGRDGAVFMNKVKGLVTPQPRGGKGQQARK</sequence>
<proteinExistence type="predicted"/>
<dbReference type="STRING" id="2082308.A0A2K1QYX3"/>
<keyword evidence="3" id="KW-1185">Reference proteome</keyword>
<dbReference type="EMBL" id="NKHZ01000025">
    <property type="protein sequence ID" value="PNS20251.1"/>
    <property type="molecule type" value="Genomic_DNA"/>
</dbReference>
<dbReference type="Proteomes" id="UP000243797">
    <property type="component" value="Unassembled WGS sequence"/>
</dbReference>
<organism evidence="2 3">
    <name type="scientific">Sphaceloma murrayae</name>
    <dbReference type="NCBI Taxonomy" id="2082308"/>
    <lineage>
        <taxon>Eukaryota</taxon>
        <taxon>Fungi</taxon>
        <taxon>Dikarya</taxon>
        <taxon>Ascomycota</taxon>
        <taxon>Pezizomycotina</taxon>
        <taxon>Dothideomycetes</taxon>
        <taxon>Dothideomycetidae</taxon>
        <taxon>Myriangiales</taxon>
        <taxon>Elsinoaceae</taxon>
        <taxon>Sphaceloma</taxon>
    </lineage>
</organism>
<evidence type="ECO:0000256" key="1">
    <source>
        <dbReference type="SAM" id="MobiDB-lite"/>
    </source>
</evidence>
<feature type="region of interest" description="Disordered" evidence="1">
    <location>
        <begin position="53"/>
        <end position="81"/>
    </location>
</feature>